<dbReference type="OrthoDB" id="3542505at2"/>
<organism evidence="1 2">
    <name type="scientific">Mangrovactinospora gilvigrisea</name>
    <dbReference type="NCBI Taxonomy" id="1428644"/>
    <lineage>
        <taxon>Bacteria</taxon>
        <taxon>Bacillati</taxon>
        <taxon>Actinomycetota</taxon>
        <taxon>Actinomycetes</taxon>
        <taxon>Kitasatosporales</taxon>
        <taxon>Streptomycetaceae</taxon>
        <taxon>Mangrovactinospora</taxon>
    </lineage>
</organism>
<proteinExistence type="predicted"/>
<dbReference type="EMBL" id="MLCF01000022">
    <property type="protein sequence ID" value="OIV38392.1"/>
    <property type="molecule type" value="Genomic_DNA"/>
</dbReference>
<dbReference type="AlphaFoldDB" id="A0A1J7CA39"/>
<keyword evidence="2" id="KW-1185">Reference proteome</keyword>
<dbReference type="STRING" id="1428644.BIV57_05715"/>
<dbReference type="SUPFAM" id="SSF52129">
    <property type="entry name" value="Caspase-like"/>
    <property type="match status" value="1"/>
</dbReference>
<protein>
    <recommendedName>
        <fullName evidence="3">Caspase domain-containing protein</fullName>
    </recommendedName>
</protein>
<evidence type="ECO:0000313" key="2">
    <source>
        <dbReference type="Proteomes" id="UP000243342"/>
    </source>
</evidence>
<comment type="caution">
    <text evidence="1">The sequence shown here is derived from an EMBL/GenBank/DDBJ whole genome shotgun (WGS) entry which is preliminary data.</text>
</comment>
<sequence>MAFRAVVIGSGDYPRESGIVSYSEIGESARHFGLVLDSDPLWRQDGGGCRVLTADEVRTPNGVMTALEEEADRATHQDVLVVVYVGHGALWKDVPDAEVHFAVGSSHQRKPWTWLSSWYVYRVMRQSKARMKVLIADCCYSNQLKSLGGRPEAGSLGVIGQGKGTCLLTAVKGSDSLADPNGCPSLSDGLAGCTPFSGHLLDVLRRGTDDYHSHLTLGLLRDAVEQSMAGCDQAHHEPRMLLNDAHEKYVLATNRMDPADRRPRPGNPVDPDQWVATLLRDAECDLEDLLRDADKTGEVVARLSANRDERWQSRAQAVADRAFRTFRNAPDALARYVITLDRAQAG</sequence>
<dbReference type="Proteomes" id="UP000243342">
    <property type="component" value="Unassembled WGS sequence"/>
</dbReference>
<accession>A0A1J7CA39</accession>
<name>A0A1J7CA39_9ACTN</name>
<reference evidence="1 2" key="1">
    <citation type="submission" date="2016-10" db="EMBL/GenBank/DDBJ databases">
        <title>Genome sequence of Streptomyces gilvigriseus MUSC 26.</title>
        <authorList>
            <person name="Lee L.-H."/>
            <person name="Ser H.-L."/>
        </authorList>
    </citation>
    <scope>NUCLEOTIDE SEQUENCE [LARGE SCALE GENOMIC DNA]</scope>
    <source>
        <strain evidence="1 2">MUSC 26</strain>
    </source>
</reference>
<evidence type="ECO:0008006" key="3">
    <source>
        <dbReference type="Google" id="ProtNLM"/>
    </source>
</evidence>
<evidence type="ECO:0000313" key="1">
    <source>
        <dbReference type="EMBL" id="OIV38392.1"/>
    </source>
</evidence>
<dbReference type="RefSeq" id="WP_071655583.1">
    <property type="nucleotide sequence ID" value="NZ_MLCF01000022.1"/>
</dbReference>
<gene>
    <name evidence="1" type="ORF">BIV57_05715</name>
</gene>
<dbReference type="InterPro" id="IPR029030">
    <property type="entry name" value="Caspase-like_dom_sf"/>
</dbReference>
<dbReference type="Gene3D" id="3.40.50.1460">
    <property type="match status" value="1"/>
</dbReference>